<evidence type="ECO:0000256" key="5">
    <source>
        <dbReference type="ARBA" id="ARBA00023136"/>
    </source>
</evidence>
<evidence type="ECO:0000256" key="4">
    <source>
        <dbReference type="ARBA" id="ARBA00022989"/>
    </source>
</evidence>
<evidence type="ECO:0000313" key="8">
    <source>
        <dbReference type="EMBL" id="NEI74172.1"/>
    </source>
</evidence>
<keyword evidence="5 6" id="KW-0472">Membrane</keyword>
<dbReference type="InterPro" id="IPR020846">
    <property type="entry name" value="MFS_dom"/>
</dbReference>
<feature type="transmembrane region" description="Helical" evidence="6">
    <location>
        <begin position="321"/>
        <end position="338"/>
    </location>
</feature>
<accession>A0A6L9UIG3</accession>
<comment type="caution">
    <text evidence="8">The sequence shown here is derived from an EMBL/GenBank/DDBJ whole genome shotgun (WGS) entry which is preliminary data.</text>
</comment>
<feature type="transmembrane region" description="Helical" evidence="6">
    <location>
        <begin position="153"/>
        <end position="175"/>
    </location>
</feature>
<comment type="subcellular location">
    <subcellularLocation>
        <location evidence="1">Cell membrane</location>
        <topology evidence="1">Multi-pass membrane protein</topology>
    </subcellularLocation>
</comment>
<dbReference type="CDD" id="cd17324">
    <property type="entry name" value="MFS_NepI_like"/>
    <property type="match status" value="1"/>
</dbReference>
<feature type="transmembrane region" description="Helical" evidence="6">
    <location>
        <begin position="67"/>
        <end position="88"/>
    </location>
</feature>
<reference evidence="8 9" key="1">
    <citation type="submission" date="2019-12" db="EMBL/GenBank/DDBJ databases">
        <title>Rhizobium genotypes associated with high levels of biological nitrogen fixation by grain legumes in a temperate-maritime cropping system.</title>
        <authorList>
            <person name="Maluk M."/>
            <person name="Francesc Ferrando Molina F."/>
            <person name="Lopez Del Egido L."/>
            <person name="Lafos M."/>
            <person name="Langarica-Fuentes A."/>
            <person name="Gebre Yohannes G."/>
            <person name="Young M.W."/>
            <person name="Martin P."/>
            <person name="Gantlett R."/>
            <person name="Kenicer G."/>
            <person name="Hawes C."/>
            <person name="Begg G.S."/>
            <person name="Quilliam R.S."/>
            <person name="Squire G.R."/>
            <person name="Poole P.S."/>
            <person name="Young P.W."/>
            <person name="Iannetta P.M."/>
            <person name="James E.K."/>
        </authorList>
    </citation>
    <scope>NUCLEOTIDE SEQUENCE [LARGE SCALE GENOMIC DNA]</scope>
    <source>
        <strain evidence="8 9">JHI1118</strain>
    </source>
</reference>
<dbReference type="PRINTS" id="PR01035">
    <property type="entry name" value="TCRTETA"/>
</dbReference>
<feature type="domain" description="Major facilitator superfamily (MFS) profile" evidence="7">
    <location>
        <begin position="29"/>
        <end position="410"/>
    </location>
</feature>
<dbReference type="SUPFAM" id="SSF103473">
    <property type="entry name" value="MFS general substrate transporter"/>
    <property type="match status" value="1"/>
</dbReference>
<dbReference type="PANTHER" id="PTHR43124:SF10">
    <property type="entry name" value="PURINE EFFLUX PUMP PBUE"/>
    <property type="match status" value="1"/>
</dbReference>
<dbReference type="EMBL" id="WUEY01000026">
    <property type="protein sequence ID" value="NEI74172.1"/>
    <property type="molecule type" value="Genomic_DNA"/>
</dbReference>
<dbReference type="InterPro" id="IPR050189">
    <property type="entry name" value="MFS_Efflux_Transporters"/>
</dbReference>
<protein>
    <submittedName>
        <fullName evidence="8">MFS transporter</fullName>
    </submittedName>
</protein>
<dbReference type="InterPro" id="IPR011701">
    <property type="entry name" value="MFS"/>
</dbReference>
<name>A0A6L9UIG3_9HYPH</name>
<dbReference type="GO" id="GO:0022857">
    <property type="term" value="F:transmembrane transporter activity"/>
    <property type="evidence" value="ECO:0007669"/>
    <property type="project" value="InterPro"/>
</dbReference>
<feature type="transmembrane region" description="Helical" evidence="6">
    <location>
        <begin position="181"/>
        <end position="201"/>
    </location>
</feature>
<keyword evidence="2" id="KW-1003">Cell membrane</keyword>
<feature type="transmembrane region" description="Helical" evidence="6">
    <location>
        <begin position="222"/>
        <end position="245"/>
    </location>
</feature>
<evidence type="ECO:0000256" key="1">
    <source>
        <dbReference type="ARBA" id="ARBA00004651"/>
    </source>
</evidence>
<feature type="transmembrane region" description="Helical" evidence="6">
    <location>
        <begin position="296"/>
        <end position="315"/>
    </location>
</feature>
<feature type="transmembrane region" description="Helical" evidence="6">
    <location>
        <begin position="358"/>
        <end position="380"/>
    </location>
</feature>
<dbReference type="AlphaFoldDB" id="A0A6L9UIG3"/>
<dbReference type="RefSeq" id="WP_163993174.1">
    <property type="nucleotide sequence ID" value="NZ_WUEY01000026.1"/>
</dbReference>
<sequence length="412" mass="42011">MSAANERVSNIDAPSAASPAGEAAIDRGALYTLALGTFAVGTEGFMIAAILPSIARSLSTTVQAAGQLVTIFALTYAVSSPILTALTAGWPRRRLLILSLAGFVIANLLAAMASDYWWLAAARVLLALTAGLYVPNANAVASALAPPAYRGRALAIVNGGITVAVALGVPAGAFVGAHFGWRATFVGVAVLSAAALLVLVVRLPREIAAGAPAGFKERLAVVVMPGVFPALVTTALWATGAYVVYTYVSPFLTVATGLGAEGTGLILMLLGISAIGGITFGGHANDRFGSRRVQNVALPISAATFAGLTLIALVFAPHALLLILPLVVLWGFGAWGFYPPQQARLVGAAGLSHTPVVLSLNASFMYLGFSLGAALGSAVITLMSVAWIGAAGAVCMLCAMTVSAFAWRRSPH</sequence>
<feature type="transmembrane region" description="Helical" evidence="6">
    <location>
        <begin position="265"/>
        <end position="284"/>
    </location>
</feature>
<feature type="transmembrane region" description="Helical" evidence="6">
    <location>
        <begin position="30"/>
        <end position="55"/>
    </location>
</feature>
<feature type="transmembrane region" description="Helical" evidence="6">
    <location>
        <begin position="120"/>
        <end position="141"/>
    </location>
</feature>
<dbReference type="Proteomes" id="UP000483035">
    <property type="component" value="Unassembled WGS sequence"/>
</dbReference>
<dbReference type="Gene3D" id="1.20.1250.20">
    <property type="entry name" value="MFS general substrate transporter like domains"/>
    <property type="match status" value="1"/>
</dbReference>
<keyword evidence="4 6" id="KW-1133">Transmembrane helix</keyword>
<dbReference type="Pfam" id="PF07690">
    <property type="entry name" value="MFS_1"/>
    <property type="match status" value="1"/>
</dbReference>
<organism evidence="8 9">
    <name type="scientific">Rhizobium lusitanum</name>
    <dbReference type="NCBI Taxonomy" id="293958"/>
    <lineage>
        <taxon>Bacteria</taxon>
        <taxon>Pseudomonadati</taxon>
        <taxon>Pseudomonadota</taxon>
        <taxon>Alphaproteobacteria</taxon>
        <taxon>Hyphomicrobiales</taxon>
        <taxon>Rhizobiaceae</taxon>
        <taxon>Rhizobium/Agrobacterium group</taxon>
        <taxon>Rhizobium</taxon>
    </lineage>
</organism>
<evidence type="ECO:0000259" key="7">
    <source>
        <dbReference type="PROSITE" id="PS50850"/>
    </source>
</evidence>
<proteinExistence type="predicted"/>
<dbReference type="GO" id="GO:0005886">
    <property type="term" value="C:plasma membrane"/>
    <property type="evidence" value="ECO:0007669"/>
    <property type="project" value="UniProtKB-SubCell"/>
</dbReference>
<evidence type="ECO:0000313" key="9">
    <source>
        <dbReference type="Proteomes" id="UP000483035"/>
    </source>
</evidence>
<gene>
    <name evidence="8" type="ORF">GR212_31940</name>
</gene>
<evidence type="ECO:0000256" key="3">
    <source>
        <dbReference type="ARBA" id="ARBA00022692"/>
    </source>
</evidence>
<feature type="transmembrane region" description="Helical" evidence="6">
    <location>
        <begin position="386"/>
        <end position="407"/>
    </location>
</feature>
<keyword evidence="3 6" id="KW-0812">Transmembrane</keyword>
<dbReference type="InterPro" id="IPR001958">
    <property type="entry name" value="Tet-R_TetA/multi-R_MdtG-like"/>
</dbReference>
<evidence type="ECO:0000256" key="6">
    <source>
        <dbReference type="SAM" id="Phobius"/>
    </source>
</evidence>
<dbReference type="InterPro" id="IPR036259">
    <property type="entry name" value="MFS_trans_sf"/>
</dbReference>
<dbReference type="PROSITE" id="PS50850">
    <property type="entry name" value="MFS"/>
    <property type="match status" value="1"/>
</dbReference>
<feature type="transmembrane region" description="Helical" evidence="6">
    <location>
        <begin position="95"/>
        <end position="114"/>
    </location>
</feature>
<dbReference type="PANTHER" id="PTHR43124">
    <property type="entry name" value="PURINE EFFLUX PUMP PBUE"/>
    <property type="match status" value="1"/>
</dbReference>
<evidence type="ECO:0000256" key="2">
    <source>
        <dbReference type="ARBA" id="ARBA00022475"/>
    </source>
</evidence>